<dbReference type="InterPro" id="IPR038058">
    <property type="entry name" value="PhnH-like_sp"/>
</dbReference>
<keyword evidence="2" id="KW-1185">Reference proteome</keyword>
<keyword evidence="1" id="KW-0456">Lyase</keyword>
<evidence type="ECO:0000313" key="2">
    <source>
        <dbReference type="Proteomes" id="UP001294412"/>
    </source>
</evidence>
<dbReference type="Gene3D" id="3.40.50.11310">
    <property type="entry name" value="Bacterial phosphonate metabolism protein PhnH"/>
    <property type="match status" value="1"/>
</dbReference>
<dbReference type="GO" id="GO:0016829">
    <property type="term" value="F:lyase activity"/>
    <property type="evidence" value="ECO:0007669"/>
    <property type="project" value="UniProtKB-KW"/>
</dbReference>
<dbReference type="Proteomes" id="UP001294412">
    <property type="component" value="Unassembled WGS sequence"/>
</dbReference>
<gene>
    <name evidence="1" type="primary">phnH</name>
    <name evidence="1" type="ORF">U0C82_12160</name>
</gene>
<dbReference type="SUPFAM" id="SSF159709">
    <property type="entry name" value="PhnH-like"/>
    <property type="match status" value="1"/>
</dbReference>
<name>A0ABU5I4N0_9HYPH</name>
<dbReference type="Pfam" id="PF05845">
    <property type="entry name" value="PhnH"/>
    <property type="match status" value="1"/>
</dbReference>
<dbReference type="NCBIfam" id="TIGR03292">
    <property type="entry name" value="PhnH_redo"/>
    <property type="match status" value="1"/>
</dbReference>
<accession>A0ABU5I4N0</accession>
<dbReference type="InterPro" id="IPR008772">
    <property type="entry name" value="Phosphonate_metab_PhnH"/>
</dbReference>
<evidence type="ECO:0000313" key="1">
    <source>
        <dbReference type="EMBL" id="MDY8109893.1"/>
    </source>
</evidence>
<proteinExistence type="predicted"/>
<reference evidence="1 2" key="1">
    <citation type="submission" date="2023-12" db="EMBL/GenBank/DDBJ databases">
        <title>Description of Novel Strain Fulvimarina sp. 2208YS6-2-32 isolated from Uroteuthis (Photololigo) edulis.</title>
        <authorList>
            <person name="Park J.-S."/>
        </authorList>
    </citation>
    <scope>NUCLEOTIDE SEQUENCE [LARGE SCALE GENOMIC DNA]</scope>
    <source>
        <strain evidence="1 2">2208YS6-2-32</strain>
    </source>
</reference>
<comment type="caution">
    <text evidence="1">The sequence shown here is derived from an EMBL/GenBank/DDBJ whole genome shotgun (WGS) entry which is preliminary data.</text>
</comment>
<sequence>MSDARSALSVEGGFADSVFDAQGVFAKLLAASSRPGTLVDLGPCCHPPAPLSVAAGALLLTIADGDTPVFFEECSDAVEAWLAFHTGARPGEADNAHFAVVSKIDREWLRRLRLGTLAYPDLSATVLVETDSLAKGDPFVLEGPGIENRLEVSIAGLPGDLVEFRTANRALFPCGLDLILTCGSALLALPRSTVVMEA</sequence>
<dbReference type="PIRSF" id="PIRSF020680">
    <property type="entry name" value="PhnH"/>
    <property type="match status" value="1"/>
</dbReference>
<dbReference type="RefSeq" id="WP_322187383.1">
    <property type="nucleotide sequence ID" value="NZ_JAXLPB010000003.1"/>
</dbReference>
<organism evidence="1 2">
    <name type="scientific">Fulvimarina uroteuthidis</name>
    <dbReference type="NCBI Taxonomy" id="3098149"/>
    <lineage>
        <taxon>Bacteria</taxon>
        <taxon>Pseudomonadati</taxon>
        <taxon>Pseudomonadota</taxon>
        <taxon>Alphaproteobacteria</taxon>
        <taxon>Hyphomicrobiales</taxon>
        <taxon>Aurantimonadaceae</taxon>
        <taxon>Fulvimarina</taxon>
    </lineage>
</organism>
<protein>
    <submittedName>
        <fullName evidence="1">Phosphonate C-P lyase system protein PhnH</fullName>
    </submittedName>
</protein>
<dbReference type="EMBL" id="JAXLPB010000003">
    <property type="protein sequence ID" value="MDY8109893.1"/>
    <property type="molecule type" value="Genomic_DNA"/>
</dbReference>